<evidence type="ECO:0000259" key="15">
    <source>
        <dbReference type="PROSITE" id="PS50222"/>
    </source>
</evidence>
<comment type="similarity">
    <text evidence="10">Belongs to the protein kinase superfamily. Ser/Thr protein kinase family. CDPK subfamily.</text>
</comment>
<evidence type="ECO:0000259" key="14">
    <source>
        <dbReference type="PROSITE" id="PS50011"/>
    </source>
</evidence>
<dbReference type="CDD" id="cd00051">
    <property type="entry name" value="EFh"/>
    <property type="match status" value="1"/>
</dbReference>
<dbReference type="GO" id="GO:0005509">
    <property type="term" value="F:calcium ion binding"/>
    <property type="evidence" value="ECO:0007669"/>
    <property type="project" value="InterPro"/>
</dbReference>
<dbReference type="InterPro" id="IPR002048">
    <property type="entry name" value="EF_hand_dom"/>
</dbReference>
<protein>
    <recommendedName>
        <fullName evidence="1">non-specific serine/threonine protein kinase</fullName>
        <ecNumber evidence="1">2.7.11.1</ecNumber>
    </recommendedName>
</protein>
<dbReference type="Pfam" id="PF13499">
    <property type="entry name" value="EF-hand_7"/>
    <property type="match status" value="2"/>
</dbReference>
<dbReference type="SUPFAM" id="SSF56112">
    <property type="entry name" value="Protein kinase-like (PK-like)"/>
    <property type="match status" value="1"/>
</dbReference>
<evidence type="ECO:0000313" key="16">
    <source>
        <dbReference type="EMBL" id="KAI5063027.1"/>
    </source>
</evidence>
<evidence type="ECO:0000256" key="13">
    <source>
        <dbReference type="SAM" id="MobiDB-lite"/>
    </source>
</evidence>
<dbReference type="OrthoDB" id="40902at2759"/>
<evidence type="ECO:0000313" key="17">
    <source>
        <dbReference type="Proteomes" id="UP000886520"/>
    </source>
</evidence>
<evidence type="ECO:0000256" key="7">
    <source>
        <dbReference type="ARBA" id="ARBA00022777"/>
    </source>
</evidence>
<dbReference type="Gene3D" id="3.30.200.20">
    <property type="entry name" value="Phosphorylase Kinase, domain 1"/>
    <property type="match status" value="1"/>
</dbReference>
<keyword evidence="5" id="KW-0677">Repeat</keyword>
<feature type="domain" description="EF-hand" evidence="15">
    <location>
        <begin position="375"/>
        <end position="410"/>
    </location>
</feature>
<dbReference type="InterPro" id="IPR011992">
    <property type="entry name" value="EF-hand-dom_pair"/>
</dbReference>
<dbReference type="PROSITE" id="PS00018">
    <property type="entry name" value="EF_HAND_1"/>
    <property type="match status" value="4"/>
</dbReference>
<dbReference type="CDD" id="cd05117">
    <property type="entry name" value="STKc_CAMK"/>
    <property type="match status" value="1"/>
</dbReference>
<dbReference type="PROSITE" id="PS50222">
    <property type="entry name" value="EF_HAND_2"/>
    <property type="match status" value="4"/>
</dbReference>
<keyword evidence="9" id="KW-0067">ATP-binding</keyword>
<comment type="catalytic activity">
    <reaction evidence="11">
        <text>L-threonyl-[protein] + ATP = O-phospho-L-threonyl-[protein] + ADP + H(+)</text>
        <dbReference type="Rhea" id="RHEA:46608"/>
        <dbReference type="Rhea" id="RHEA-COMP:11060"/>
        <dbReference type="Rhea" id="RHEA-COMP:11605"/>
        <dbReference type="ChEBI" id="CHEBI:15378"/>
        <dbReference type="ChEBI" id="CHEBI:30013"/>
        <dbReference type="ChEBI" id="CHEBI:30616"/>
        <dbReference type="ChEBI" id="CHEBI:61977"/>
        <dbReference type="ChEBI" id="CHEBI:456216"/>
        <dbReference type="EC" id="2.7.11.1"/>
    </reaction>
</comment>
<dbReference type="GO" id="GO:0004674">
    <property type="term" value="F:protein serine/threonine kinase activity"/>
    <property type="evidence" value="ECO:0007669"/>
    <property type="project" value="UniProtKB-KW"/>
</dbReference>
<evidence type="ECO:0000256" key="9">
    <source>
        <dbReference type="ARBA" id="ARBA00022840"/>
    </source>
</evidence>
<evidence type="ECO:0000256" key="1">
    <source>
        <dbReference type="ARBA" id="ARBA00012513"/>
    </source>
</evidence>
<dbReference type="SUPFAM" id="SSF47473">
    <property type="entry name" value="EF-hand"/>
    <property type="match status" value="1"/>
</dbReference>
<dbReference type="PROSITE" id="PS50011">
    <property type="entry name" value="PROTEIN_KINASE_DOM"/>
    <property type="match status" value="1"/>
</dbReference>
<name>A0A9D4U8M5_ADICA</name>
<evidence type="ECO:0000256" key="11">
    <source>
        <dbReference type="ARBA" id="ARBA00047899"/>
    </source>
</evidence>
<evidence type="ECO:0000256" key="10">
    <source>
        <dbReference type="ARBA" id="ARBA00024334"/>
    </source>
</evidence>
<feature type="domain" description="EF-hand" evidence="15">
    <location>
        <begin position="451"/>
        <end position="481"/>
    </location>
</feature>
<keyword evidence="6" id="KW-0547">Nucleotide-binding</keyword>
<feature type="domain" description="EF-hand" evidence="15">
    <location>
        <begin position="339"/>
        <end position="374"/>
    </location>
</feature>
<dbReference type="Proteomes" id="UP000886520">
    <property type="component" value="Chromosome 21"/>
</dbReference>
<keyword evidence="7" id="KW-0418">Kinase</keyword>
<dbReference type="PROSITE" id="PS00108">
    <property type="entry name" value="PROTEIN_KINASE_ST"/>
    <property type="match status" value="1"/>
</dbReference>
<dbReference type="InterPro" id="IPR011009">
    <property type="entry name" value="Kinase-like_dom_sf"/>
</dbReference>
<dbReference type="FunFam" id="3.30.200.20:FF:000004">
    <property type="entry name" value="Calcium-dependent protein kinase 1"/>
    <property type="match status" value="1"/>
</dbReference>
<dbReference type="Gene3D" id="1.10.238.10">
    <property type="entry name" value="EF-hand"/>
    <property type="match status" value="2"/>
</dbReference>
<dbReference type="PANTHER" id="PTHR24349">
    <property type="entry name" value="SERINE/THREONINE-PROTEIN KINASE"/>
    <property type="match status" value="1"/>
</dbReference>
<keyword evidence="17" id="KW-1185">Reference proteome</keyword>
<evidence type="ECO:0000256" key="3">
    <source>
        <dbReference type="ARBA" id="ARBA00022679"/>
    </source>
</evidence>
<dbReference type="Gene3D" id="1.10.510.10">
    <property type="entry name" value="Transferase(Phosphotransferase) domain 1"/>
    <property type="match status" value="1"/>
</dbReference>
<dbReference type="EMBL" id="JABFUD020000021">
    <property type="protein sequence ID" value="KAI5063027.1"/>
    <property type="molecule type" value="Genomic_DNA"/>
</dbReference>
<dbReference type="InterPro" id="IPR000719">
    <property type="entry name" value="Prot_kinase_dom"/>
</dbReference>
<dbReference type="InterPro" id="IPR018247">
    <property type="entry name" value="EF_Hand_1_Ca_BS"/>
</dbReference>
<dbReference type="InterPro" id="IPR008271">
    <property type="entry name" value="Ser/Thr_kinase_AS"/>
</dbReference>
<proteinExistence type="inferred from homology"/>
<accession>A0A9D4U8M5</accession>
<reference evidence="16" key="1">
    <citation type="submission" date="2021-01" db="EMBL/GenBank/DDBJ databases">
        <title>Adiantum capillus-veneris genome.</title>
        <authorList>
            <person name="Fang Y."/>
            <person name="Liao Q."/>
        </authorList>
    </citation>
    <scope>NUCLEOTIDE SEQUENCE</scope>
    <source>
        <strain evidence="16">H3</strain>
        <tissue evidence="16">Leaf</tissue>
    </source>
</reference>
<dbReference type="Pfam" id="PF00069">
    <property type="entry name" value="Pkinase"/>
    <property type="match status" value="1"/>
</dbReference>
<sequence length="496" mass="55417">MGNCAGPGQQPPSPSPPPAPEKSVLNHPFRDVRATYTIGKELGRGALAVTHICTHKISGKQYACKSIPKRKLVHPDDIKDVQREVRIMNHLASISNIVEFEEAYEDKVAVHLIMELCTGGELFDRIVAQGKYTEQAAASICRAIVQVILACHSMSVMHRDLKPENFLYANKTENSSLKVTDFGVAVFFNQGETFEDLVGSPYYMAPEVLNQHYGPEADIWSAGVILYILLSGAPPFSPDSDLPEDIFSAIKKGNIDLTSSPWPSISAGAKDLLKKMLVYDPKLRLKPRDILSHSWIRVDGEASNKPLDNVVLTRMKQFRAMNKLKRVALKVIANSLSEEEIMGLKAIFKEMDTDGNGKITLDELRQGLAKQGSDLAETEIRQLMETADVDKTGNIDYMEFITATVNMNKKGKEDHLFAAFQYFDRDNSGFITKEELQTALEQHNMMDGNAIKEILEEADTNKDGLIDYEEFAEMMTKQNPTPDRRKRIILPAITEP</sequence>
<keyword evidence="8" id="KW-0106">Calcium</keyword>
<feature type="domain" description="EF-hand" evidence="15">
    <location>
        <begin position="411"/>
        <end position="446"/>
    </location>
</feature>
<dbReference type="SMART" id="SM00054">
    <property type="entry name" value="EFh"/>
    <property type="match status" value="4"/>
</dbReference>
<feature type="domain" description="Protein kinase" evidence="14">
    <location>
        <begin position="36"/>
        <end position="296"/>
    </location>
</feature>
<evidence type="ECO:0000256" key="4">
    <source>
        <dbReference type="ARBA" id="ARBA00022723"/>
    </source>
</evidence>
<feature type="compositionally biased region" description="Pro residues" evidence="13">
    <location>
        <begin position="9"/>
        <end position="20"/>
    </location>
</feature>
<keyword evidence="3" id="KW-0808">Transferase</keyword>
<evidence type="ECO:0000256" key="5">
    <source>
        <dbReference type="ARBA" id="ARBA00022737"/>
    </source>
</evidence>
<comment type="caution">
    <text evidence="16">The sequence shown here is derived from an EMBL/GenBank/DDBJ whole genome shotgun (WGS) entry which is preliminary data.</text>
</comment>
<evidence type="ECO:0000256" key="6">
    <source>
        <dbReference type="ARBA" id="ARBA00022741"/>
    </source>
</evidence>
<dbReference type="FunFam" id="1.10.510.10:FF:000178">
    <property type="entry name" value="Calcium-dependent protein kinase 5"/>
    <property type="match status" value="1"/>
</dbReference>
<keyword evidence="4" id="KW-0479">Metal-binding</keyword>
<organism evidence="16 17">
    <name type="scientific">Adiantum capillus-veneris</name>
    <name type="common">Maidenhair fern</name>
    <dbReference type="NCBI Taxonomy" id="13818"/>
    <lineage>
        <taxon>Eukaryota</taxon>
        <taxon>Viridiplantae</taxon>
        <taxon>Streptophyta</taxon>
        <taxon>Embryophyta</taxon>
        <taxon>Tracheophyta</taxon>
        <taxon>Polypodiopsida</taxon>
        <taxon>Polypodiidae</taxon>
        <taxon>Polypodiales</taxon>
        <taxon>Pteridineae</taxon>
        <taxon>Pteridaceae</taxon>
        <taxon>Vittarioideae</taxon>
        <taxon>Adiantum</taxon>
    </lineage>
</organism>
<dbReference type="FunFam" id="1.10.238.10:FF:000015">
    <property type="entry name" value="Calcium-dependent protein kinase 1"/>
    <property type="match status" value="1"/>
</dbReference>
<evidence type="ECO:0000256" key="8">
    <source>
        <dbReference type="ARBA" id="ARBA00022837"/>
    </source>
</evidence>
<dbReference type="InterPro" id="IPR050205">
    <property type="entry name" value="CDPK_Ser/Thr_kinases"/>
</dbReference>
<gene>
    <name evidence="16" type="ORF">GOP47_0021574</name>
</gene>
<feature type="region of interest" description="Disordered" evidence="13">
    <location>
        <begin position="1"/>
        <end position="25"/>
    </location>
</feature>
<dbReference type="GO" id="GO:0005524">
    <property type="term" value="F:ATP binding"/>
    <property type="evidence" value="ECO:0007669"/>
    <property type="project" value="UniProtKB-KW"/>
</dbReference>
<dbReference type="EC" id="2.7.11.1" evidence="1"/>
<dbReference type="AlphaFoldDB" id="A0A9D4U8M5"/>
<evidence type="ECO:0000256" key="2">
    <source>
        <dbReference type="ARBA" id="ARBA00022527"/>
    </source>
</evidence>
<evidence type="ECO:0000256" key="12">
    <source>
        <dbReference type="ARBA" id="ARBA00048679"/>
    </source>
</evidence>
<keyword evidence="2" id="KW-0723">Serine/threonine-protein kinase</keyword>
<dbReference type="SMART" id="SM00220">
    <property type="entry name" value="S_TKc"/>
    <property type="match status" value="1"/>
</dbReference>
<comment type="catalytic activity">
    <reaction evidence="12">
        <text>L-seryl-[protein] + ATP = O-phospho-L-seryl-[protein] + ADP + H(+)</text>
        <dbReference type="Rhea" id="RHEA:17989"/>
        <dbReference type="Rhea" id="RHEA-COMP:9863"/>
        <dbReference type="Rhea" id="RHEA-COMP:11604"/>
        <dbReference type="ChEBI" id="CHEBI:15378"/>
        <dbReference type="ChEBI" id="CHEBI:29999"/>
        <dbReference type="ChEBI" id="CHEBI:30616"/>
        <dbReference type="ChEBI" id="CHEBI:83421"/>
        <dbReference type="ChEBI" id="CHEBI:456216"/>
        <dbReference type="EC" id="2.7.11.1"/>
    </reaction>
</comment>